<dbReference type="InterPro" id="IPR018225">
    <property type="entry name" value="Transaldolase_AS"/>
</dbReference>
<dbReference type="PANTHER" id="PTHR10683">
    <property type="entry name" value="TRANSALDOLASE"/>
    <property type="match status" value="1"/>
</dbReference>
<dbReference type="SUPFAM" id="SSF51569">
    <property type="entry name" value="Aldolase"/>
    <property type="match status" value="1"/>
</dbReference>
<comment type="similarity">
    <text evidence="4 11">Belongs to the transaldolase family. Type 2 subfamily.</text>
</comment>
<dbReference type="InterPro" id="IPR013785">
    <property type="entry name" value="Aldolase_TIM"/>
</dbReference>
<dbReference type="UniPathway" id="UPA00115">
    <property type="reaction ID" value="UER00414"/>
</dbReference>
<sequence>MSSRLLSVADLGQQLWLDNLTRHLLDSGELARLADEDGIAGVTSNPAIFYNALKNDPTYQQALTELRPRITDAEARFEALALPDIRQACDLFQGVYMASGGTQGFVSFEVSPLLAHDAAGTAAAARRLWQAIDRPNAMIKIPATPAGLQAIEDTIYAGINVNVTLIFSNRQLQGVQAAHRRGLERRRAEGLALTGIASVASVFISRIDAAIDTRLPADLQGKTAISSAKMAYAQWIDEIRSSFTPLAELGAQPQWLLWASTSAKNPAYRDVLYVEELIGPHTINTVPDTTLAAFRDHGEAEARLTDHWVEARQVLARVAAAGIDLDQLGDELQQAGLAQFDEAYAKLLALVA</sequence>
<protein>
    <recommendedName>
        <fullName evidence="5 11">Transaldolase</fullName>
        <ecNumber evidence="5 11">2.2.1.2</ecNumber>
    </recommendedName>
</protein>
<dbReference type="PIRSF" id="PIRSF036915">
    <property type="entry name" value="Trnald_Bac_Plnt"/>
    <property type="match status" value="1"/>
</dbReference>
<evidence type="ECO:0000313" key="12">
    <source>
        <dbReference type="EMBL" id="QEL65243.1"/>
    </source>
</evidence>
<dbReference type="InterPro" id="IPR001585">
    <property type="entry name" value="TAL/FSA"/>
</dbReference>
<evidence type="ECO:0000256" key="11">
    <source>
        <dbReference type="HAMAP-Rule" id="MF_00493"/>
    </source>
</evidence>
<dbReference type="Proteomes" id="UP000323671">
    <property type="component" value="Chromosome"/>
</dbReference>
<evidence type="ECO:0000256" key="10">
    <source>
        <dbReference type="ARBA" id="ARBA00048810"/>
    </source>
</evidence>
<dbReference type="GO" id="GO:0006098">
    <property type="term" value="P:pentose-phosphate shunt"/>
    <property type="evidence" value="ECO:0007669"/>
    <property type="project" value="UniProtKB-UniRule"/>
</dbReference>
<evidence type="ECO:0000256" key="1">
    <source>
        <dbReference type="ARBA" id="ARBA00003518"/>
    </source>
</evidence>
<evidence type="ECO:0000256" key="3">
    <source>
        <dbReference type="ARBA" id="ARBA00004857"/>
    </source>
</evidence>
<evidence type="ECO:0000256" key="6">
    <source>
        <dbReference type="ARBA" id="ARBA00022490"/>
    </source>
</evidence>
<evidence type="ECO:0000256" key="5">
    <source>
        <dbReference type="ARBA" id="ARBA00013151"/>
    </source>
</evidence>
<keyword evidence="8 11" id="KW-0570">Pentose shunt</keyword>
<keyword evidence="6 11" id="KW-0963">Cytoplasm</keyword>
<dbReference type="EC" id="2.2.1.2" evidence="5 11"/>
<dbReference type="KEGG" id="otr:OTERR_17670"/>
<dbReference type="PROSITE" id="PS01054">
    <property type="entry name" value="TRANSALDOLASE_1"/>
    <property type="match status" value="1"/>
</dbReference>
<evidence type="ECO:0000256" key="4">
    <source>
        <dbReference type="ARBA" id="ARBA00008426"/>
    </source>
</evidence>
<dbReference type="NCBIfam" id="NF002881">
    <property type="entry name" value="PRK03343.1"/>
    <property type="match status" value="1"/>
</dbReference>
<evidence type="ECO:0000256" key="7">
    <source>
        <dbReference type="ARBA" id="ARBA00022679"/>
    </source>
</evidence>
<dbReference type="EMBL" id="CP022579">
    <property type="protein sequence ID" value="QEL65243.1"/>
    <property type="molecule type" value="Genomic_DNA"/>
</dbReference>
<evidence type="ECO:0000256" key="9">
    <source>
        <dbReference type="ARBA" id="ARBA00023270"/>
    </source>
</evidence>
<dbReference type="InterPro" id="IPR004732">
    <property type="entry name" value="Transaldolase_2"/>
</dbReference>
<comment type="pathway">
    <text evidence="3 11">Carbohydrate degradation; pentose phosphate pathway; D-glyceraldehyde 3-phosphate and beta-D-fructose 6-phosphate from D-ribose 5-phosphate and D-xylulose 5-phosphate (non-oxidative stage): step 2/3.</text>
</comment>
<name>A0A5C1E8N3_9RHOO</name>
<keyword evidence="13" id="KW-1185">Reference proteome</keyword>
<gene>
    <name evidence="12" type="primary">talA</name>
    <name evidence="11" type="synonym">tal</name>
    <name evidence="12" type="ORF">OTERR_17670</name>
</gene>
<dbReference type="AlphaFoldDB" id="A0A5C1E8N3"/>
<evidence type="ECO:0000256" key="8">
    <source>
        <dbReference type="ARBA" id="ARBA00023126"/>
    </source>
</evidence>
<dbReference type="Pfam" id="PF00923">
    <property type="entry name" value="TAL_FSA"/>
    <property type="match status" value="1"/>
</dbReference>
<accession>A0A5C1E8N3</accession>
<dbReference type="GO" id="GO:0004801">
    <property type="term" value="F:transaldolase activity"/>
    <property type="evidence" value="ECO:0007669"/>
    <property type="project" value="UniProtKB-UniRule"/>
</dbReference>
<organism evidence="12 13">
    <name type="scientific">Oryzomicrobium terrae</name>
    <dbReference type="NCBI Taxonomy" id="1735038"/>
    <lineage>
        <taxon>Bacteria</taxon>
        <taxon>Pseudomonadati</taxon>
        <taxon>Pseudomonadota</taxon>
        <taxon>Betaproteobacteria</taxon>
        <taxon>Rhodocyclales</taxon>
        <taxon>Rhodocyclaceae</taxon>
        <taxon>Oryzomicrobium</taxon>
    </lineage>
</organism>
<proteinExistence type="inferred from homology"/>
<dbReference type="GO" id="GO:0005737">
    <property type="term" value="C:cytoplasm"/>
    <property type="evidence" value="ECO:0007669"/>
    <property type="project" value="UniProtKB-SubCell"/>
</dbReference>
<evidence type="ECO:0000256" key="2">
    <source>
        <dbReference type="ARBA" id="ARBA00004496"/>
    </source>
</evidence>
<comment type="catalytic activity">
    <reaction evidence="10 11">
        <text>D-sedoheptulose 7-phosphate + D-glyceraldehyde 3-phosphate = D-erythrose 4-phosphate + beta-D-fructose 6-phosphate</text>
        <dbReference type="Rhea" id="RHEA:17053"/>
        <dbReference type="ChEBI" id="CHEBI:16897"/>
        <dbReference type="ChEBI" id="CHEBI:57483"/>
        <dbReference type="ChEBI" id="CHEBI:57634"/>
        <dbReference type="ChEBI" id="CHEBI:59776"/>
        <dbReference type="EC" id="2.2.1.2"/>
    </reaction>
</comment>
<comment type="subcellular location">
    <subcellularLocation>
        <location evidence="2 11">Cytoplasm</location>
    </subcellularLocation>
</comment>
<dbReference type="HAMAP" id="MF_00493">
    <property type="entry name" value="Transaldolase_2"/>
    <property type="match status" value="1"/>
</dbReference>
<keyword evidence="9 11" id="KW-0704">Schiff base</keyword>
<dbReference type="Gene3D" id="3.20.20.70">
    <property type="entry name" value="Aldolase class I"/>
    <property type="match status" value="1"/>
</dbReference>
<dbReference type="RefSeq" id="WP_149425547.1">
    <property type="nucleotide sequence ID" value="NZ_CP022579.1"/>
</dbReference>
<dbReference type="NCBIfam" id="TIGR00876">
    <property type="entry name" value="tal_mycobact"/>
    <property type="match status" value="1"/>
</dbReference>
<evidence type="ECO:0000313" key="13">
    <source>
        <dbReference type="Proteomes" id="UP000323671"/>
    </source>
</evidence>
<dbReference type="CDD" id="cd00955">
    <property type="entry name" value="Transaldolase_like"/>
    <property type="match status" value="1"/>
</dbReference>
<keyword evidence="7 11" id="KW-0808">Transferase</keyword>
<feature type="active site" description="Schiff-base intermediate with substrate" evidence="11">
    <location>
        <position position="140"/>
    </location>
</feature>
<reference evidence="12 13" key="1">
    <citation type="submission" date="2017-07" db="EMBL/GenBank/DDBJ databases">
        <title>Complete genome sequence of Oryzomicrobium terrae TPP412.</title>
        <authorList>
            <person name="Chiu L.-W."/>
            <person name="Lo K.-J."/>
            <person name="Tsai Y.-M."/>
            <person name="Lin S.-S."/>
            <person name="Kuo C.-H."/>
            <person name="Liu C.-T."/>
        </authorList>
    </citation>
    <scope>NUCLEOTIDE SEQUENCE [LARGE SCALE GENOMIC DNA]</scope>
    <source>
        <strain evidence="12 13">TPP412</strain>
    </source>
</reference>
<dbReference type="PANTHER" id="PTHR10683:SF31">
    <property type="entry name" value="TRANSALDOLASE"/>
    <property type="match status" value="1"/>
</dbReference>
<dbReference type="GO" id="GO:0005975">
    <property type="term" value="P:carbohydrate metabolic process"/>
    <property type="evidence" value="ECO:0007669"/>
    <property type="project" value="InterPro"/>
</dbReference>
<comment type="function">
    <text evidence="1 11">Transaldolase is important for the balance of metabolites in the pentose-phosphate pathway.</text>
</comment>